<organism evidence="1 2">
    <name type="scientific">Cylicostephanus goldi</name>
    <name type="common">Nematode worm</name>
    <dbReference type="NCBI Taxonomy" id="71465"/>
    <lineage>
        <taxon>Eukaryota</taxon>
        <taxon>Metazoa</taxon>
        <taxon>Ecdysozoa</taxon>
        <taxon>Nematoda</taxon>
        <taxon>Chromadorea</taxon>
        <taxon>Rhabditida</taxon>
        <taxon>Rhabditina</taxon>
        <taxon>Rhabditomorpha</taxon>
        <taxon>Strongyloidea</taxon>
        <taxon>Strongylidae</taxon>
        <taxon>Cylicostephanus</taxon>
    </lineage>
</organism>
<keyword evidence="2" id="KW-1185">Reference proteome</keyword>
<evidence type="ECO:0000313" key="1">
    <source>
        <dbReference type="EMBL" id="VDN32726.1"/>
    </source>
</evidence>
<gene>
    <name evidence="1" type="ORF">CGOC_LOCUS12189</name>
</gene>
<dbReference type="AlphaFoldDB" id="A0A3P7QNW9"/>
<accession>A0A3P7QNW9</accession>
<dbReference type="OrthoDB" id="5570127at2759"/>
<name>A0A3P7QNW9_CYLGO</name>
<proteinExistence type="predicted"/>
<reference evidence="1 2" key="1">
    <citation type="submission" date="2018-11" db="EMBL/GenBank/DDBJ databases">
        <authorList>
            <consortium name="Pathogen Informatics"/>
        </authorList>
    </citation>
    <scope>NUCLEOTIDE SEQUENCE [LARGE SCALE GENOMIC DNA]</scope>
</reference>
<evidence type="ECO:0000313" key="2">
    <source>
        <dbReference type="Proteomes" id="UP000271889"/>
    </source>
</evidence>
<feature type="non-terminal residue" evidence="1">
    <location>
        <position position="230"/>
    </location>
</feature>
<dbReference type="EMBL" id="UYRV01121322">
    <property type="protein sequence ID" value="VDN32726.1"/>
    <property type="molecule type" value="Genomic_DNA"/>
</dbReference>
<sequence length="230" mass="25930">MSKECVDEVVAMLLKFAIQPTSPVQPHQLHQATLENGKRSIGLMKQCLKSAVWGDVVTIKVSWLEKELTVPPESLVRQENQSQLAQSIAQAQQALEVVINLVTIMLIRLVNVLVAKLFEKSNCSMTGMYEFEILNQFISKYLNDNFNSYVKSPTCLVMNAFSAFSLLRVICSQQPGYLDAMCLQAYIKVLEKAVREHILHVTEPGETTREKMATAEMIAMALELLRPRIE</sequence>
<dbReference type="Pfam" id="PF20206">
    <property type="entry name" value="Tra1_ring"/>
    <property type="match status" value="1"/>
</dbReference>
<dbReference type="InterPro" id="IPR046805">
    <property type="entry name" value="Tra1_ring"/>
</dbReference>
<dbReference type="Proteomes" id="UP000271889">
    <property type="component" value="Unassembled WGS sequence"/>
</dbReference>
<protein>
    <submittedName>
        <fullName evidence="1">Uncharacterized protein</fullName>
    </submittedName>
</protein>